<evidence type="ECO:0008006" key="3">
    <source>
        <dbReference type="Google" id="ProtNLM"/>
    </source>
</evidence>
<organism evidence="1 2">
    <name type="scientific">Prorocentrum cordatum</name>
    <dbReference type="NCBI Taxonomy" id="2364126"/>
    <lineage>
        <taxon>Eukaryota</taxon>
        <taxon>Sar</taxon>
        <taxon>Alveolata</taxon>
        <taxon>Dinophyceae</taxon>
        <taxon>Prorocentrales</taxon>
        <taxon>Prorocentraceae</taxon>
        <taxon>Prorocentrum</taxon>
    </lineage>
</organism>
<protein>
    <recommendedName>
        <fullName evidence="3">Phospholipase B-like</fullName>
    </recommendedName>
</protein>
<evidence type="ECO:0000313" key="2">
    <source>
        <dbReference type="Proteomes" id="UP001189429"/>
    </source>
</evidence>
<evidence type="ECO:0000313" key="1">
    <source>
        <dbReference type="EMBL" id="CAK0829839.1"/>
    </source>
</evidence>
<gene>
    <name evidence="1" type="ORF">PCOR1329_LOCUS28653</name>
</gene>
<reference evidence="1" key="1">
    <citation type="submission" date="2023-10" db="EMBL/GenBank/DDBJ databases">
        <authorList>
            <person name="Chen Y."/>
            <person name="Shah S."/>
            <person name="Dougan E. K."/>
            <person name="Thang M."/>
            <person name="Chan C."/>
        </authorList>
    </citation>
    <scope>NUCLEOTIDE SEQUENCE [LARGE SCALE GENOMIC DNA]</scope>
</reference>
<name>A0ABN9SD51_9DINO</name>
<comment type="caution">
    <text evidence="1">The sequence shown here is derived from an EMBL/GenBank/DDBJ whole genome shotgun (WGS) entry which is preliminary data.</text>
</comment>
<accession>A0ABN9SD51</accession>
<dbReference type="Proteomes" id="UP001189429">
    <property type="component" value="Unassembled WGS sequence"/>
</dbReference>
<proteinExistence type="predicted"/>
<keyword evidence="2" id="KW-1185">Reference proteome</keyword>
<dbReference type="EMBL" id="CAUYUJ010010613">
    <property type="protein sequence ID" value="CAK0829839.1"/>
    <property type="molecule type" value="Genomic_DNA"/>
</dbReference>
<sequence>MGEAHRQRCALCPASVRCLLCVAGLVVAVLSLSRGPLSMLASPVGLSSLSPSPLGAPLQQHDATGGGVVPSLGGPGAAVSKPAPALGGGVGRTEPQRDTSVDAVIALAAYSKPVSSFNLAFVNTLRGVGFRGKGAGGFLGVWEGTEDPDGYLAKAEVTPMYLVRAPCKLRYELAAGASNYEIRNVCTVDFPHLKLEWARFLYARRWLEQCSTCTGWALHADYGDVNFQRNPFGVLPDNGQVPSDTVFLTEEMQPRVDAEGGQRGVTTSHWFVHNAVRTCYGEEAADKVANHPMLNVATTLGPRAGMLRWLGRMEEEFEKLSTRAECDPNKIADQAVFNYLVYVQDAMPWAITKKYGAWIVNTMGLPCSNQPGKKPDHSMEDIVIIDSAGRVWNEDGTLPAVVHQGKTCHNNYMLKFVNRFSGQGALGTYDAELGGFATGRFPGPNQPKKP</sequence>